<organism evidence="1 2">
    <name type="scientific">Daphnia pulex</name>
    <name type="common">Water flea</name>
    <dbReference type="NCBI Taxonomy" id="6669"/>
    <lineage>
        <taxon>Eukaryota</taxon>
        <taxon>Metazoa</taxon>
        <taxon>Ecdysozoa</taxon>
        <taxon>Arthropoda</taxon>
        <taxon>Crustacea</taxon>
        <taxon>Branchiopoda</taxon>
        <taxon>Diplostraca</taxon>
        <taxon>Cladocera</taxon>
        <taxon>Anomopoda</taxon>
        <taxon>Daphniidae</taxon>
        <taxon>Daphnia</taxon>
    </lineage>
</organism>
<proteinExistence type="predicted"/>
<dbReference type="EMBL" id="GL737029">
    <property type="protein sequence ID" value="EFX60148.1"/>
    <property type="molecule type" value="Genomic_DNA"/>
</dbReference>
<name>E9I782_DAPPU</name>
<dbReference type="InParanoid" id="E9I782"/>
<dbReference type="AlphaFoldDB" id="E9I782"/>
<gene>
    <name evidence="1" type="ORF">DAPPUDRAFT_345123</name>
</gene>
<sequence length="208" mass="23205">MAKEHHLPDGSVPLIIACSELAGTLSSLVVKSEKARGDYQTAILQDWGKLSGCGEAIRSGIWFWAPGTNYDKVKDACKAIALNFYHTLMPVKWKIVLCQGIQSVQLRTDPFMHKVPRYSLMCKMLGTQVDRIYWWYACMEVGAAVKQQSEGPFPAQKLLETIFALETTPTEFFSGANGWKLPTAEVPGYRPPEGAAQWQAYQNSPDPF</sequence>
<evidence type="ECO:0000313" key="1">
    <source>
        <dbReference type="EMBL" id="EFX60148.1"/>
    </source>
</evidence>
<evidence type="ECO:0000313" key="2">
    <source>
        <dbReference type="Proteomes" id="UP000000305"/>
    </source>
</evidence>
<keyword evidence="2" id="KW-1185">Reference proteome</keyword>
<protein>
    <submittedName>
        <fullName evidence="1">Uncharacterized protein</fullName>
    </submittedName>
</protein>
<dbReference type="HOGENOM" id="CLU_1322083_0_0_1"/>
<accession>E9I782</accession>
<reference evidence="1 2" key="1">
    <citation type="journal article" date="2011" name="Science">
        <title>The ecoresponsive genome of Daphnia pulex.</title>
        <authorList>
            <person name="Colbourne J.K."/>
            <person name="Pfrender M.E."/>
            <person name="Gilbert D."/>
            <person name="Thomas W.K."/>
            <person name="Tucker A."/>
            <person name="Oakley T.H."/>
            <person name="Tokishita S."/>
            <person name="Aerts A."/>
            <person name="Arnold G.J."/>
            <person name="Basu M.K."/>
            <person name="Bauer D.J."/>
            <person name="Caceres C.E."/>
            <person name="Carmel L."/>
            <person name="Casola C."/>
            <person name="Choi J.H."/>
            <person name="Detter J.C."/>
            <person name="Dong Q."/>
            <person name="Dusheyko S."/>
            <person name="Eads B.D."/>
            <person name="Frohlich T."/>
            <person name="Geiler-Samerotte K.A."/>
            <person name="Gerlach D."/>
            <person name="Hatcher P."/>
            <person name="Jogdeo S."/>
            <person name="Krijgsveld J."/>
            <person name="Kriventseva E.V."/>
            <person name="Kultz D."/>
            <person name="Laforsch C."/>
            <person name="Lindquist E."/>
            <person name="Lopez J."/>
            <person name="Manak J.R."/>
            <person name="Muller J."/>
            <person name="Pangilinan J."/>
            <person name="Patwardhan R.P."/>
            <person name="Pitluck S."/>
            <person name="Pritham E.J."/>
            <person name="Rechtsteiner A."/>
            <person name="Rho M."/>
            <person name="Rogozin I.B."/>
            <person name="Sakarya O."/>
            <person name="Salamov A."/>
            <person name="Schaack S."/>
            <person name="Shapiro H."/>
            <person name="Shiga Y."/>
            <person name="Skalitzky C."/>
            <person name="Smith Z."/>
            <person name="Souvorov A."/>
            <person name="Sung W."/>
            <person name="Tang Z."/>
            <person name="Tsuchiya D."/>
            <person name="Tu H."/>
            <person name="Vos H."/>
            <person name="Wang M."/>
            <person name="Wolf Y.I."/>
            <person name="Yamagata H."/>
            <person name="Yamada T."/>
            <person name="Ye Y."/>
            <person name="Shaw J.R."/>
            <person name="Andrews J."/>
            <person name="Crease T.J."/>
            <person name="Tang H."/>
            <person name="Lucas S.M."/>
            <person name="Robertson H.M."/>
            <person name="Bork P."/>
            <person name="Koonin E.V."/>
            <person name="Zdobnov E.M."/>
            <person name="Grigoriev I.V."/>
            <person name="Lynch M."/>
            <person name="Boore J.L."/>
        </authorList>
    </citation>
    <scope>NUCLEOTIDE SEQUENCE [LARGE SCALE GENOMIC DNA]</scope>
</reference>
<dbReference type="Proteomes" id="UP000000305">
    <property type="component" value="Unassembled WGS sequence"/>
</dbReference>
<dbReference type="KEGG" id="dpx:DAPPUDRAFT_345123"/>